<reference evidence="4 5" key="1">
    <citation type="journal article" date="2009" name="J. Bacteriol.">
        <title>Complete genome sequence of Haemophilus parasuis SH0165.</title>
        <authorList>
            <person name="Yue M."/>
            <person name="Yang F."/>
            <person name="Yang J."/>
            <person name="Bei W."/>
            <person name="Cai X."/>
            <person name="Chen L."/>
            <person name="Dong J."/>
            <person name="Zhou R."/>
            <person name="Jin M."/>
            <person name="Jin Q."/>
            <person name="Chen H."/>
        </authorList>
    </citation>
    <scope>NUCLEOTIDE SEQUENCE [LARGE SCALE GENOMIC DNA]</scope>
    <source>
        <strain evidence="4 5">SH0165</strain>
    </source>
</reference>
<evidence type="ECO:0000259" key="3">
    <source>
        <dbReference type="Pfam" id="PF20356"/>
    </source>
</evidence>
<evidence type="ECO:0000313" key="4">
    <source>
        <dbReference type="EMBL" id="ACL32096.1"/>
    </source>
</evidence>
<feature type="coiled-coil region" evidence="1">
    <location>
        <begin position="39"/>
        <end position="66"/>
    </location>
</feature>
<dbReference type="Proteomes" id="UP000006743">
    <property type="component" value="Chromosome"/>
</dbReference>
<dbReference type="InterPro" id="IPR046593">
    <property type="entry name" value="DUF6651"/>
</dbReference>
<dbReference type="RefSeq" id="WP_012621723.1">
    <property type="nucleotide sequence ID" value="NC_011852.1"/>
</dbReference>
<dbReference type="AlphaFoldDB" id="B8F444"/>
<protein>
    <recommendedName>
        <fullName evidence="3">DUF6651 domain-containing protein</fullName>
    </recommendedName>
</protein>
<keyword evidence="1" id="KW-0175">Coiled coil</keyword>
<evidence type="ECO:0000256" key="2">
    <source>
        <dbReference type="SAM" id="MobiDB-lite"/>
    </source>
</evidence>
<feature type="region of interest" description="Disordered" evidence="2">
    <location>
        <begin position="204"/>
        <end position="230"/>
    </location>
</feature>
<sequence>MKLKLDENGNVVVVDGKPVYIHDDGKEIPFDAPQAMQKISSLNAENKQHREAKEKAEAELKKFDGIEDVAKAKEALKTVENLDAKKLIDAGEAEKVKQEVIKGYEQKLADAKALAEKVQGQLHTELIGGSFARSKFVTEKLAMPVDVAQAFFGKHFSIDENGAILAKDAFGNEIFSRVKPGQRADFEEALEALVDAYPNKDSILKGSGSSGGGGGAGSPAGKQFKRSQMTPEEMNKFIQEHGREAYLNLPIELALNRMVGWENVEFGDKKELPFTEENARMLLTECDWIIEQVLEHSNDLGKFLKS</sequence>
<dbReference type="KEGG" id="hap:HAPS_0419"/>
<keyword evidence="5" id="KW-1185">Reference proteome</keyword>
<evidence type="ECO:0000256" key="1">
    <source>
        <dbReference type="SAM" id="Coils"/>
    </source>
</evidence>
<accession>B8F444</accession>
<dbReference type="STRING" id="557723.HAPS_0419"/>
<organism evidence="4 5">
    <name type="scientific">Glaesserella parasuis serovar 5 (strain SH0165)</name>
    <name type="common">Haemophilus parasuis</name>
    <dbReference type="NCBI Taxonomy" id="557723"/>
    <lineage>
        <taxon>Bacteria</taxon>
        <taxon>Pseudomonadati</taxon>
        <taxon>Pseudomonadota</taxon>
        <taxon>Gammaproteobacteria</taxon>
        <taxon>Pasteurellales</taxon>
        <taxon>Pasteurellaceae</taxon>
        <taxon>Glaesserella</taxon>
    </lineage>
</organism>
<feature type="compositionally biased region" description="Gly residues" evidence="2">
    <location>
        <begin position="208"/>
        <end position="218"/>
    </location>
</feature>
<feature type="domain" description="DUF6651" evidence="3">
    <location>
        <begin position="116"/>
        <end position="214"/>
    </location>
</feature>
<dbReference type="HOGENOM" id="CLU_086656_0_0_6"/>
<gene>
    <name evidence="4" type="ordered locus">HAPS_0419</name>
</gene>
<evidence type="ECO:0000313" key="5">
    <source>
        <dbReference type="Proteomes" id="UP000006743"/>
    </source>
</evidence>
<name>B8F444_GLAP5</name>
<dbReference type="Pfam" id="PF20356">
    <property type="entry name" value="DUF6651"/>
    <property type="match status" value="1"/>
</dbReference>
<dbReference type="EMBL" id="CP001321">
    <property type="protein sequence ID" value="ACL32096.1"/>
    <property type="molecule type" value="Genomic_DNA"/>
</dbReference>
<proteinExistence type="predicted"/>